<proteinExistence type="inferred from homology"/>
<keyword evidence="1" id="KW-0949">S-adenosyl-L-methionine</keyword>
<evidence type="ECO:0000259" key="3">
    <source>
        <dbReference type="Pfam" id="PF01887"/>
    </source>
</evidence>
<gene>
    <name evidence="5" type="ORF">UFOPK3547_00020</name>
</gene>
<dbReference type="PANTHER" id="PTHR35092:SF1">
    <property type="entry name" value="CHLORINASE MJ1651"/>
    <property type="match status" value="1"/>
</dbReference>
<dbReference type="Gene3D" id="2.40.30.90">
    <property type="entry name" value="Bacterial fluorinating enzyme like"/>
    <property type="match status" value="1"/>
</dbReference>
<dbReference type="Pfam" id="PF01887">
    <property type="entry name" value="SAM_HAT_N"/>
    <property type="match status" value="1"/>
</dbReference>
<dbReference type="EMBL" id="CAESAN010000001">
    <property type="protein sequence ID" value="CAB4333747.1"/>
    <property type="molecule type" value="Genomic_DNA"/>
</dbReference>
<sequence>MTLPLTFLTDYGAADEYVGVCHAVIAGIAPDSRIFDVTHEIERHDVRTGALILRRSLPYFPAGVHLAIVDPQVGGERRAVALRAADERRLFVGPNNGLLSLAVQRFGGIVEAVDVSLSPYRLEPTSATFHGRDIFAPIAAQLAAGTELADCGIPIDPADIEVLEMPLARAEGDTLIAHALTIDIFGNVTLDVEHDELAGFGLRLGQTISANGHTAPYTTTYVDVAEGSLLVYEDAYRSLALAVNRGSAAEMLGLSIDDEVRITLR</sequence>
<dbReference type="InterPro" id="IPR046469">
    <property type="entry name" value="SAM_HAT_N"/>
</dbReference>
<dbReference type="InterPro" id="IPR002747">
    <property type="entry name" value="SAM_OH_AdoTrfase"/>
</dbReference>
<accession>A0A6J5YXW2</accession>
<dbReference type="InterPro" id="IPR023228">
    <property type="entry name" value="SAM_OH_AdoTrfase_N_sf"/>
</dbReference>
<reference evidence="5" key="1">
    <citation type="submission" date="2020-05" db="EMBL/GenBank/DDBJ databases">
        <authorList>
            <person name="Chiriac C."/>
            <person name="Salcher M."/>
            <person name="Ghai R."/>
            <person name="Kavagutti S V."/>
        </authorList>
    </citation>
    <scope>NUCLEOTIDE SEQUENCE</scope>
</reference>
<organism evidence="5">
    <name type="scientific">freshwater metagenome</name>
    <dbReference type="NCBI Taxonomy" id="449393"/>
    <lineage>
        <taxon>unclassified sequences</taxon>
        <taxon>metagenomes</taxon>
        <taxon>ecological metagenomes</taxon>
    </lineage>
</organism>
<evidence type="ECO:0000313" key="5">
    <source>
        <dbReference type="EMBL" id="CAB4333747.1"/>
    </source>
</evidence>
<evidence type="ECO:0000259" key="4">
    <source>
        <dbReference type="Pfam" id="PF20257"/>
    </source>
</evidence>
<dbReference type="PIRSF" id="PIRSF006779">
    <property type="entry name" value="UCP006779"/>
    <property type="match status" value="1"/>
</dbReference>
<dbReference type="Gene3D" id="3.40.50.10790">
    <property type="entry name" value="S-adenosyl-l-methionine hydroxide adenosyltransferase, N-terminal"/>
    <property type="match status" value="1"/>
</dbReference>
<feature type="domain" description="S-adenosyl-l-methionine hydroxide adenosyltransferase C-terminal" evidence="4">
    <location>
        <begin position="180"/>
        <end position="261"/>
    </location>
</feature>
<comment type="similarity">
    <text evidence="2">Belongs to the SAM hydrolase / SAM-dependent halogenase family.</text>
</comment>
<dbReference type="InterPro" id="IPR023227">
    <property type="entry name" value="SAM_OH_AdoTrfase_C_sf"/>
</dbReference>
<dbReference type="InterPro" id="IPR046470">
    <property type="entry name" value="SAM_HAT_C"/>
</dbReference>
<dbReference type="Pfam" id="PF20257">
    <property type="entry name" value="SAM_HAT_C"/>
    <property type="match status" value="1"/>
</dbReference>
<feature type="domain" description="S-adenosyl-l-methionine hydroxide adenosyltransferase N-terminal" evidence="3">
    <location>
        <begin position="5"/>
        <end position="152"/>
    </location>
</feature>
<name>A0A6J5YXW2_9ZZZZ</name>
<protein>
    <submittedName>
        <fullName evidence="5">Unannotated protein</fullName>
    </submittedName>
</protein>
<dbReference type="PANTHER" id="PTHR35092">
    <property type="entry name" value="CHLORINASE MJ1651"/>
    <property type="match status" value="1"/>
</dbReference>
<dbReference type="AlphaFoldDB" id="A0A6J5YXW2"/>
<evidence type="ECO:0000256" key="1">
    <source>
        <dbReference type="ARBA" id="ARBA00022691"/>
    </source>
</evidence>
<evidence type="ECO:0000256" key="2">
    <source>
        <dbReference type="ARBA" id="ARBA00024035"/>
    </source>
</evidence>
<dbReference type="SUPFAM" id="SSF102522">
    <property type="entry name" value="Bacterial fluorinating enzyme, N-terminal domain"/>
    <property type="match status" value="1"/>
</dbReference>
<dbReference type="SUPFAM" id="SSF101852">
    <property type="entry name" value="Bacterial fluorinating enzyme, C-terminal domain"/>
    <property type="match status" value="1"/>
</dbReference>